<name>A0ABX2IW71_9RHOB</name>
<protein>
    <submittedName>
        <fullName evidence="2">MarR family transcriptional regulator</fullName>
    </submittedName>
</protein>
<evidence type="ECO:0000259" key="1">
    <source>
        <dbReference type="PROSITE" id="PS50995"/>
    </source>
</evidence>
<dbReference type="PROSITE" id="PS50995">
    <property type="entry name" value="HTH_MARR_2"/>
    <property type="match status" value="1"/>
</dbReference>
<comment type="caution">
    <text evidence="2">The sequence shown here is derived from an EMBL/GenBank/DDBJ whole genome shotgun (WGS) entry which is preliminary data.</text>
</comment>
<dbReference type="InterPro" id="IPR036390">
    <property type="entry name" value="WH_DNA-bd_sf"/>
</dbReference>
<dbReference type="SUPFAM" id="SSF46785">
    <property type="entry name" value="Winged helix' DNA-binding domain"/>
    <property type="match status" value="1"/>
</dbReference>
<evidence type="ECO:0000313" key="2">
    <source>
        <dbReference type="EMBL" id="NSX56276.1"/>
    </source>
</evidence>
<reference evidence="2 3" key="1">
    <citation type="submission" date="2020-06" db="EMBL/GenBank/DDBJ databases">
        <title>Sulfitobacter algicola sp. nov., isolated from green algae.</title>
        <authorList>
            <person name="Wang C."/>
        </authorList>
    </citation>
    <scope>NUCLEOTIDE SEQUENCE [LARGE SCALE GENOMIC DNA]</scope>
    <source>
        <strain evidence="2 3">1151</strain>
    </source>
</reference>
<feature type="domain" description="HTH marR-type" evidence="1">
    <location>
        <begin position="16"/>
        <end position="150"/>
    </location>
</feature>
<dbReference type="RefSeq" id="WP_174139427.1">
    <property type="nucleotide sequence ID" value="NZ_JABUFE010000011.1"/>
</dbReference>
<accession>A0ABX2IW71</accession>
<sequence length="157" mass="17491">MSVTQPVHPDNASKDRLRLWLRMLKASRMIETQLRENLRAEFQSTLPRFDVMAALSRYQDGLKMSQLSDVLRVSNGNVTGIVDRLADDGCVVRVPVPGDRRASLVRLTKRGHEEFAVQAKAHEDWINDILSEFSANQAVTVSGHLDALVTALEGKAP</sequence>
<keyword evidence="3" id="KW-1185">Reference proteome</keyword>
<gene>
    <name evidence="2" type="ORF">HRQ87_15890</name>
</gene>
<dbReference type="Gene3D" id="1.10.10.10">
    <property type="entry name" value="Winged helix-like DNA-binding domain superfamily/Winged helix DNA-binding domain"/>
    <property type="match status" value="1"/>
</dbReference>
<proteinExistence type="predicted"/>
<dbReference type="Pfam" id="PF12802">
    <property type="entry name" value="MarR_2"/>
    <property type="match status" value="1"/>
</dbReference>
<organism evidence="2 3">
    <name type="scientific">Parasulfitobacter algicola</name>
    <dbReference type="NCBI Taxonomy" id="2614809"/>
    <lineage>
        <taxon>Bacteria</taxon>
        <taxon>Pseudomonadati</taxon>
        <taxon>Pseudomonadota</taxon>
        <taxon>Alphaproteobacteria</taxon>
        <taxon>Rhodobacterales</taxon>
        <taxon>Roseobacteraceae</taxon>
        <taxon>Parasulfitobacter</taxon>
    </lineage>
</organism>
<dbReference type="PANTHER" id="PTHR33164:SF43">
    <property type="entry name" value="HTH-TYPE TRANSCRIPTIONAL REPRESSOR YETL"/>
    <property type="match status" value="1"/>
</dbReference>
<dbReference type="InterPro" id="IPR036388">
    <property type="entry name" value="WH-like_DNA-bd_sf"/>
</dbReference>
<dbReference type="PRINTS" id="PR00598">
    <property type="entry name" value="HTHMARR"/>
</dbReference>
<dbReference type="PANTHER" id="PTHR33164">
    <property type="entry name" value="TRANSCRIPTIONAL REGULATOR, MARR FAMILY"/>
    <property type="match status" value="1"/>
</dbReference>
<evidence type="ECO:0000313" key="3">
    <source>
        <dbReference type="Proteomes" id="UP000777935"/>
    </source>
</evidence>
<dbReference type="InterPro" id="IPR039422">
    <property type="entry name" value="MarR/SlyA-like"/>
</dbReference>
<dbReference type="SMART" id="SM00347">
    <property type="entry name" value="HTH_MARR"/>
    <property type="match status" value="1"/>
</dbReference>
<dbReference type="InterPro" id="IPR000835">
    <property type="entry name" value="HTH_MarR-typ"/>
</dbReference>
<dbReference type="EMBL" id="JABUFE010000011">
    <property type="protein sequence ID" value="NSX56276.1"/>
    <property type="molecule type" value="Genomic_DNA"/>
</dbReference>
<dbReference type="Proteomes" id="UP000777935">
    <property type="component" value="Unassembled WGS sequence"/>
</dbReference>